<accession>A0A8H7MZD9</accession>
<feature type="region of interest" description="Disordered" evidence="1">
    <location>
        <begin position="52"/>
        <end position="149"/>
    </location>
</feature>
<feature type="compositionally biased region" description="Gly residues" evidence="1">
    <location>
        <begin position="132"/>
        <end position="141"/>
    </location>
</feature>
<organism evidence="4 5">
    <name type="scientific">Bionectria ochroleuca</name>
    <name type="common">Gliocladium roseum</name>
    <dbReference type="NCBI Taxonomy" id="29856"/>
    <lineage>
        <taxon>Eukaryota</taxon>
        <taxon>Fungi</taxon>
        <taxon>Dikarya</taxon>
        <taxon>Ascomycota</taxon>
        <taxon>Pezizomycotina</taxon>
        <taxon>Sordariomycetes</taxon>
        <taxon>Hypocreomycetidae</taxon>
        <taxon>Hypocreales</taxon>
        <taxon>Bionectriaceae</taxon>
        <taxon>Clonostachys</taxon>
    </lineage>
</organism>
<protein>
    <submittedName>
        <fullName evidence="4">Uncharacterized protein</fullName>
    </submittedName>
</protein>
<reference evidence="4" key="1">
    <citation type="submission" date="2020-10" db="EMBL/GenBank/DDBJ databases">
        <title>High-Quality Genome Resource of Clonostachys rosea strain S41 by Oxford Nanopore Long-Read Sequencing.</title>
        <authorList>
            <person name="Wang H."/>
        </authorList>
    </citation>
    <scope>NUCLEOTIDE SEQUENCE</scope>
    <source>
        <strain evidence="4">S41</strain>
    </source>
</reference>
<proteinExistence type="predicted"/>
<evidence type="ECO:0000313" key="5">
    <source>
        <dbReference type="Proteomes" id="UP000616885"/>
    </source>
</evidence>
<feature type="transmembrane region" description="Helical" evidence="2">
    <location>
        <begin position="217"/>
        <end position="234"/>
    </location>
</feature>
<feature type="compositionally biased region" description="Acidic residues" evidence="1">
    <location>
        <begin position="66"/>
        <end position="91"/>
    </location>
</feature>
<dbReference type="Proteomes" id="UP000616885">
    <property type="component" value="Unassembled WGS sequence"/>
</dbReference>
<sequence>MVAAKQLSLAALLWLGLANQGLALGIDEATNDLTLMERSPALKAPMAKVITAGHPASGPIHRLRDEEEELDTRDEDELDERDFEELDERDLDIETRRERPGHGPSHGPKKHRRDLEESDLETRSPRRAVPGGTCGSWGGQNGPRPRGIETRRPRFQEVVVVLVLSIALAHILDVILRTLSLKPAALRFQVVVADLVLSTALALILDVILRTLSLKPAALRFPVVVAALLLVLSAP</sequence>
<keyword evidence="2" id="KW-1133">Transmembrane helix</keyword>
<keyword evidence="2" id="KW-0472">Membrane</keyword>
<feature type="signal peptide" evidence="3">
    <location>
        <begin position="1"/>
        <end position="23"/>
    </location>
</feature>
<comment type="caution">
    <text evidence="4">The sequence shown here is derived from an EMBL/GenBank/DDBJ whole genome shotgun (WGS) entry which is preliminary data.</text>
</comment>
<gene>
    <name evidence="4" type="ORF">IM811_002914</name>
</gene>
<name>A0A8H7MZD9_BIOOC</name>
<feature type="compositionally biased region" description="Basic and acidic residues" evidence="1">
    <location>
        <begin position="92"/>
        <end position="101"/>
    </location>
</feature>
<feature type="transmembrane region" description="Helical" evidence="2">
    <location>
        <begin position="188"/>
        <end position="205"/>
    </location>
</feature>
<keyword evidence="2" id="KW-0812">Transmembrane</keyword>
<keyword evidence="3" id="KW-0732">Signal</keyword>
<feature type="chain" id="PRO_5034020582" evidence="3">
    <location>
        <begin position="24"/>
        <end position="235"/>
    </location>
</feature>
<dbReference type="EMBL" id="JADCTT010000010">
    <property type="protein sequence ID" value="KAF9747580.1"/>
    <property type="molecule type" value="Genomic_DNA"/>
</dbReference>
<evidence type="ECO:0000313" key="4">
    <source>
        <dbReference type="EMBL" id="KAF9747580.1"/>
    </source>
</evidence>
<evidence type="ECO:0000256" key="2">
    <source>
        <dbReference type="SAM" id="Phobius"/>
    </source>
</evidence>
<dbReference type="AlphaFoldDB" id="A0A8H7MZD9"/>
<evidence type="ECO:0000256" key="3">
    <source>
        <dbReference type="SAM" id="SignalP"/>
    </source>
</evidence>
<feature type="transmembrane region" description="Helical" evidence="2">
    <location>
        <begin position="158"/>
        <end position="176"/>
    </location>
</feature>
<evidence type="ECO:0000256" key="1">
    <source>
        <dbReference type="SAM" id="MobiDB-lite"/>
    </source>
</evidence>